<dbReference type="InterPro" id="IPR057708">
    <property type="entry name" value="DUF7948"/>
</dbReference>
<reference evidence="2" key="1">
    <citation type="submission" date="2023-07" db="EMBL/GenBank/DDBJ databases">
        <authorList>
            <person name="Kim M.K."/>
        </authorList>
    </citation>
    <scope>NUCLEOTIDE SEQUENCE</scope>
    <source>
        <strain evidence="2">M29</strain>
    </source>
</reference>
<dbReference type="InterPro" id="IPR052918">
    <property type="entry name" value="Motility_Chemotaxis_Reg"/>
</dbReference>
<accession>A0ABT9AGJ2</accession>
<protein>
    <submittedName>
        <fullName evidence="2">Gliding motility-associated C-terminal domain-containing protein</fullName>
    </submittedName>
</protein>
<gene>
    <name evidence="2" type="ORF">Q5H92_21650</name>
</gene>
<dbReference type="RefSeq" id="WP_305013646.1">
    <property type="nucleotide sequence ID" value="NZ_JAUQSX010000013.1"/>
</dbReference>
<dbReference type="InterPro" id="IPR013783">
    <property type="entry name" value="Ig-like_fold"/>
</dbReference>
<evidence type="ECO:0000313" key="2">
    <source>
        <dbReference type="EMBL" id="MDO7848984.1"/>
    </source>
</evidence>
<keyword evidence="3" id="KW-1185">Reference proteome</keyword>
<dbReference type="SUPFAM" id="SSF49299">
    <property type="entry name" value="PKD domain"/>
    <property type="match status" value="1"/>
</dbReference>
<dbReference type="PROSITE" id="PS50093">
    <property type="entry name" value="PKD"/>
    <property type="match status" value="1"/>
</dbReference>
<dbReference type="Pfam" id="PF13585">
    <property type="entry name" value="CHU_C"/>
    <property type="match status" value="1"/>
</dbReference>
<name>A0ABT9AGJ2_9BACT</name>
<dbReference type="EMBL" id="JAUQSX010000013">
    <property type="protein sequence ID" value="MDO7848984.1"/>
    <property type="molecule type" value="Genomic_DNA"/>
</dbReference>
<evidence type="ECO:0000313" key="3">
    <source>
        <dbReference type="Proteomes" id="UP001167796"/>
    </source>
</evidence>
<proteinExistence type="predicted"/>
<evidence type="ECO:0000259" key="1">
    <source>
        <dbReference type="PROSITE" id="PS50093"/>
    </source>
</evidence>
<sequence length="1482" mass="153506">MRLLFTLLILWGALLSLPVRGQQARPTLEFIENRGQWDARARYAAQVAPSARLFVEATGLTYALTTGLPGHGPQAESKPAILPGGQVKAHGLRLEFIAPSPTATLEPAAEAAAPGRRHYLRGADARRWARDVRAWYGLRYRQLWPGIDLVLKENTAQQFEYDLLLAPGADPAQARWNYRGADALRLDPATGRLEVRTTAGLLTELAPRAWQTDPTTGQPQAVACAFELQGTAVSFRLGAYDRQRPLVIDPAVQFASYTGSSVENWGFAATHDARGNLYTAGVVFEPGYPTTSGAYLTAFSGSIDITIMKFNASATGTTARAWATYLGGNNLEFPHSLLVNARNELLLLGTTSSTDYPTTTTALNRSLRGGPAVAPFGLNSPFVLTGGSDLVLTRLSASGGGLRASTYLGGTGTDGLLDPAAAAPRLRHNYGDAFRGDLALDPQGNVYVASVTGSANFPGLVAGAYRGGSSDGLVTSLDSTLNRVRWTTLVGGAGADAIYSLQREDVGGDLLVAGGTTSATLNGSASGYQVGLAGNVDGFVARLTGAGALTQSTYLGTSGYDQAFFVRSGPGGRVYVLGQTLGPTWPGLDTTRYHVAHGQQFIQQLQPNLRTAGFATVFGSGRTTTDISPTAFGVDCYGRMALAGWGGGLDPNNGSTTGLPTTPDALQRATDGVDFYLMQLSDGARGLDYATFFGTTADDHVDGGMSRFDGQNVLYQAVCACDQGGGTGIPVPPGAGTYTSTNGSPHCNNAAFKFAFQANTSPAGTDTLSVCARGNPVLLSGSPEGGTWTGPGVSGSLSTGFFFVPSAAPVGQQVLTYTSPAAVSGCAGTSTRRITVLPQATATLTAPRQVFCLLPGTTVAPVQLTGTPAGGTFTGRGVVPGTSLFDPMLAGRGNHSIVYQVTGGRCPVVATLVMVVKVQPVITPHPPLMMCANDPPIQLVGTPPGGIWTGPGVLGSIDHFSFSPTVAMVGGPHLLVYSLQGDADCTPVTDTMRILVLPAGGTARVPRDTAYCLSGGPMRLWGGTPAGGTWAGPGVTGSLATGYTFTPTPQLVGGQYLFYTGPPGNTPLCPGRARRLVFVRSAGLATLSVTDSIVCAAAGPQALSATPPGGRWTGPGVAGSVSAGFTFTPSAALAGVQTLSYTGPTPADTSCAYAGQLKVRVLPLPLVLFAPVGAVSICLAAPPHGVVLSASPAGGTFGGPGVVGNRFNPGDVGPGRYTLTYTWDFPELRCPIVVSQTVVVSVVPNVQVPTDTTLCNSQGPFQLRASPAGGTWRGPGVTANGMFTPPTTPGTVALYYELPGGCATAPYRITIPAAPGFTATWTALDCADNPVAPLRLRFAASGATASQVEWDFGDGSPAATGATVEHTYADGRFVPRAMLPNGSGPPGPCQRQVTLAPVEVQAALLPNIITPNNDGQNDFFAPRLGGCPGRLQVFSRWGQRVFDVPEYHNDWDGAGLPAGLYYYLFSRADGGERVKGWVEIVR</sequence>
<dbReference type="Gene3D" id="2.60.40.10">
    <property type="entry name" value="Immunoglobulins"/>
    <property type="match status" value="1"/>
</dbReference>
<dbReference type="InterPro" id="IPR035986">
    <property type="entry name" value="PKD_dom_sf"/>
</dbReference>
<feature type="domain" description="PKD" evidence="1">
    <location>
        <begin position="1349"/>
        <end position="1369"/>
    </location>
</feature>
<dbReference type="PANTHER" id="PTHR35580">
    <property type="entry name" value="CELL SURFACE GLYCOPROTEIN (S-LAYER PROTEIN)-LIKE PROTEIN"/>
    <property type="match status" value="1"/>
</dbReference>
<dbReference type="Proteomes" id="UP001167796">
    <property type="component" value="Unassembled WGS sequence"/>
</dbReference>
<dbReference type="Pfam" id="PF25778">
    <property type="entry name" value="DUF7948"/>
    <property type="match status" value="1"/>
</dbReference>
<organism evidence="2 3">
    <name type="scientific">Hymenobacter mellowenesis</name>
    <dbReference type="NCBI Taxonomy" id="3063995"/>
    <lineage>
        <taxon>Bacteria</taxon>
        <taxon>Pseudomonadati</taxon>
        <taxon>Bacteroidota</taxon>
        <taxon>Cytophagia</taxon>
        <taxon>Cytophagales</taxon>
        <taxon>Hymenobacteraceae</taxon>
        <taxon>Hymenobacter</taxon>
    </lineage>
</organism>
<comment type="caution">
    <text evidence="2">The sequence shown here is derived from an EMBL/GenBank/DDBJ whole genome shotgun (WGS) entry which is preliminary data.</text>
</comment>
<dbReference type="InterPro" id="IPR000601">
    <property type="entry name" value="PKD_dom"/>
</dbReference>
<dbReference type="PANTHER" id="PTHR35580:SF1">
    <property type="entry name" value="PHYTASE-LIKE DOMAIN-CONTAINING PROTEIN"/>
    <property type="match status" value="1"/>
</dbReference>